<evidence type="ECO:0000256" key="9">
    <source>
        <dbReference type="SAM" id="Phobius"/>
    </source>
</evidence>
<dbReference type="AlphaFoldDB" id="A0A8H6J3N2"/>
<keyword evidence="9" id="KW-0812">Transmembrane</keyword>
<dbReference type="CDD" id="cd02662">
    <property type="entry name" value="Peptidase_C19F"/>
    <property type="match status" value="1"/>
</dbReference>
<dbReference type="GO" id="GO:0004843">
    <property type="term" value="F:cysteine-type deubiquitinase activity"/>
    <property type="evidence" value="ECO:0007669"/>
    <property type="project" value="UniProtKB-EC"/>
</dbReference>
<dbReference type="GO" id="GO:0016579">
    <property type="term" value="P:protein deubiquitination"/>
    <property type="evidence" value="ECO:0007669"/>
    <property type="project" value="InterPro"/>
</dbReference>
<gene>
    <name evidence="11" type="ORF">CMUS01_14634</name>
</gene>
<dbReference type="PANTHER" id="PTHR24006">
    <property type="entry name" value="UBIQUITIN CARBOXYL-TERMINAL HYDROLASE"/>
    <property type="match status" value="1"/>
</dbReference>
<keyword evidence="6 11" id="KW-0378">Hydrolase</keyword>
<dbReference type="PANTHER" id="PTHR24006:SF888">
    <property type="entry name" value="UBIQUITIN CARBOXYL-TERMINAL HYDROLASE 30"/>
    <property type="match status" value="1"/>
</dbReference>
<feature type="transmembrane region" description="Helical" evidence="9">
    <location>
        <begin position="38"/>
        <end position="59"/>
    </location>
</feature>
<keyword evidence="12" id="KW-1185">Reference proteome</keyword>
<dbReference type="SUPFAM" id="SSF54001">
    <property type="entry name" value="Cysteine proteinases"/>
    <property type="match status" value="1"/>
</dbReference>
<accession>A0A8H6J3N2</accession>
<organism evidence="11 12">
    <name type="scientific">Colletotrichum musicola</name>
    <dbReference type="NCBI Taxonomy" id="2175873"/>
    <lineage>
        <taxon>Eukaryota</taxon>
        <taxon>Fungi</taxon>
        <taxon>Dikarya</taxon>
        <taxon>Ascomycota</taxon>
        <taxon>Pezizomycotina</taxon>
        <taxon>Sordariomycetes</taxon>
        <taxon>Hypocreomycetidae</taxon>
        <taxon>Glomerellales</taxon>
        <taxon>Glomerellaceae</taxon>
        <taxon>Colletotrichum</taxon>
        <taxon>Colletotrichum orchidearum species complex</taxon>
    </lineage>
</organism>
<evidence type="ECO:0000256" key="1">
    <source>
        <dbReference type="ARBA" id="ARBA00000707"/>
    </source>
</evidence>
<feature type="compositionally biased region" description="Polar residues" evidence="8">
    <location>
        <begin position="721"/>
        <end position="737"/>
    </location>
</feature>
<dbReference type="GO" id="GO:0005634">
    <property type="term" value="C:nucleus"/>
    <property type="evidence" value="ECO:0007669"/>
    <property type="project" value="TreeGrafter"/>
</dbReference>
<feature type="region of interest" description="Disordered" evidence="8">
    <location>
        <begin position="265"/>
        <end position="292"/>
    </location>
</feature>
<reference evidence="11" key="1">
    <citation type="journal article" date="2020" name="Phytopathology">
        <title>Genome Sequence Resources of Colletotrichum truncatum, C. plurivorum, C. musicola, and C. sojae: Four Species Pathogenic to Soybean (Glycine max).</title>
        <authorList>
            <person name="Rogerio F."/>
            <person name="Boufleur T.R."/>
            <person name="Ciampi-Guillardi M."/>
            <person name="Sukno S.A."/>
            <person name="Thon M.R."/>
            <person name="Massola Junior N.S."/>
            <person name="Baroncelli R."/>
        </authorList>
    </citation>
    <scope>NUCLEOTIDE SEQUENCE</scope>
    <source>
        <strain evidence="11">LFN0074</strain>
    </source>
</reference>
<dbReference type="GO" id="GO:0005829">
    <property type="term" value="C:cytosol"/>
    <property type="evidence" value="ECO:0007669"/>
    <property type="project" value="TreeGrafter"/>
</dbReference>
<evidence type="ECO:0000256" key="7">
    <source>
        <dbReference type="ARBA" id="ARBA00022807"/>
    </source>
</evidence>
<feature type="region of interest" description="Disordered" evidence="8">
    <location>
        <begin position="562"/>
        <end position="594"/>
    </location>
</feature>
<dbReference type="InterPro" id="IPR038765">
    <property type="entry name" value="Papain-like_cys_pep_sf"/>
</dbReference>
<evidence type="ECO:0000256" key="2">
    <source>
        <dbReference type="ARBA" id="ARBA00009085"/>
    </source>
</evidence>
<keyword evidence="9" id="KW-0472">Membrane</keyword>
<evidence type="ECO:0000256" key="6">
    <source>
        <dbReference type="ARBA" id="ARBA00022801"/>
    </source>
</evidence>
<comment type="caution">
    <text evidence="11">The sequence shown here is derived from an EMBL/GenBank/DDBJ whole genome shotgun (WGS) entry which is preliminary data.</text>
</comment>
<comment type="catalytic activity">
    <reaction evidence="1">
        <text>Thiol-dependent hydrolysis of ester, thioester, amide, peptide and isopeptide bonds formed by the C-terminal Gly of ubiquitin (a 76-residue protein attached to proteins as an intracellular targeting signal).</text>
        <dbReference type="EC" id="3.4.19.12"/>
    </reaction>
</comment>
<keyword evidence="7" id="KW-0788">Thiol protease</keyword>
<feature type="compositionally biased region" description="Polar residues" evidence="8">
    <location>
        <begin position="274"/>
        <end position="292"/>
    </location>
</feature>
<proteinExistence type="inferred from homology"/>
<dbReference type="PROSITE" id="PS50235">
    <property type="entry name" value="USP_3"/>
    <property type="match status" value="1"/>
</dbReference>
<dbReference type="InterPro" id="IPR001394">
    <property type="entry name" value="Peptidase_C19_UCH"/>
</dbReference>
<dbReference type="EMBL" id="WIGM01001082">
    <property type="protein sequence ID" value="KAF6805371.1"/>
    <property type="molecule type" value="Genomic_DNA"/>
</dbReference>
<keyword evidence="9" id="KW-1133">Transmembrane helix</keyword>
<evidence type="ECO:0000313" key="11">
    <source>
        <dbReference type="EMBL" id="KAF6805371.1"/>
    </source>
</evidence>
<dbReference type="EC" id="3.4.19.12" evidence="3"/>
<dbReference type="InterPro" id="IPR028889">
    <property type="entry name" value="USP"/>
</dbReference>
<dbReference type="Proteomes" id="UP000639643">
    <property type="component" value="Unassembled WGS sequence"/>
</dbReference>
<dbReference type="GO" id="GO:0006508">
    <property type="term" value="P:proteolysis"/>
    <property type="evidence" value="ECO:0007669"/>
    <property type="project" value="UniProtKB-KW"/>
</dbReference>
<evidence type="ECO:0000256" key="3">
    <source>
        <dbReference type="ARBA" id="ARBA00012759"/>
    </source>
</evidence>
<keyword evidence="5" id="KW-0833">Ubl conjugation pathway</keyword>
<feature type="domain" description="USP" evidence="10">
    <location>
        <begin position="157"/>
        <end position="631"/>
    </location>
</feature>
<evidence type="ECO:0000256" key="5">
    <source>
        <dbReference type="ARBA" id="ARBA00022786"/>
    </source>
</evidence>
<evidence type="ECO:0000313" key="12">
    <source>
        <dbReference type="Proteomes" id="UP000639643"/>
    </source>
</evidence>
<evidence type="ECO:0000259" key="10">
    <source>
        <dbReference type="PROSITE" id="PS50235"/>
    </source>
</evidence>
<sequence>MNSPGSRYNTFYDGPDPYLRYNPYGDQGFWTKLNEPSVVVSLVALVLTALYSVFGASALPATLLSCAGQTLWDVVVWLTPYDALTLLEGWLYPPLVPRPMLQNQARTHAAKSSLLRKILGMDRQGGIMGSVSQAGLRGLSSVSGAMMSLKGTSDHPPGLGNIDNSCYQNSILQGLASLKSMPKYLADPVPDPEADRRKVEAVDTLRNLIADLNSAGNYGKTLWTPGALKNMSTWQQQDAQEYFSKLLDEVDREIAKAANATQKLPGFESECSNDDTATSQHSDDSGYQSTSTVSKINMATKTLRNPLEGLIAQRVACVECGHSDGLSMIPFNCLTLSLNTDGNDHDLYELLDAYAHIESIGGVNCGKCALLKAKRLLTLLIERAQESYTDEEKLKEPKCRLEAVEEALEEDDFEEKTITQKCKFPASFKVLSTKTKQAVIARPPQSLAVHMNRSVFDENTGAMYKNSAGIRFPLTLDLGPWCLGSASRPAARGAMDGAVSLPSTDSEEEQWLLDPRSSMIAGDKGKSYITGPIYELRAVVTHYGRHENGHYVCYRKFSRHSPPTNGATVDDDAQKDSPEPDTPLELSETPVDDEVEAESDWWRLSDDTVRKIDEEELLDQHNVFMLFYDCVDPTIMPTSEVPAVDEVVAPSTYAAVDDDETPKVEKPAFTCTVTEITEHEEDENQEANGVTFVTTAESTGVDETASSVPLPSEADDDLAQSKAQSGPAEQSTGVIAV</sequence>
<keyword evidence="4" id="KW-0645">Protease</keyword>
<dbReference type="InterPro" id="IPR018200">
    <property type="entry name" value="USP_CS"/>
</dbReference>
<feature type="region of interest" description="Disordered" evidence="8">
    <location>
        <begin position="695"/>
        <end position="737"/>
    </location>
</feature>
<name>A0A8H6J3N2_9PEZI</name>
<dbReference type="OrthoDB" id="2020758at2759"/>
<dbReference type="InterPro" id="IPR050164">
    <property type="entry name" value="Peptidase_C19"/>
</dbReference>
<evidence type="ECO:0000256" key="8">
    <source>
        <dbReference type="SAM" id="MobiDB-lite"/>
    </source>
</evidence>
<dbReference type="Gene3D" id="3.90.70.10">
    <property type="entry name" value="Cysteine proteinases"/>
    <property type="match status" value="1"/>
</dbReference>
<evidence type="ECO:0000256" key="4">
    <source>
        <dbReference type="ARBA" id="ARBA00022670"/>
    </source>
</evidence>
<dbReference type="Pfam" id="PF00443">
    <property type="entry name" value="UCH"/>
    <property type="match status" value="1"/>
</dbReference>
<comment type="similarity">
    <text evidence="2">Belongs to the peptidase C19 family.</text>
</comment>
<protein>
    <recommendedName>
        <fullName evidence="3">ubiquitinyl hydrolase 1</fullName>
        <ecNumber evidence="3">3.4.19.12</ecNumber>
    </recommendedName>
</protein>
<dbReference type="PROSITE" id="PS00973">
    <property type="entry name" value="USP_2"/>
    <property type="match status" value="1"/>
</dbReference>